<sequence>MDQLKLLLNDESVPPYMKLIVDFMAETKAEIAELNRRNAIVLEENKKLREENSMLKAQLDALLSKNVSSKHDVGLQFSSSVGDPDLSRSIVLAGIPESISNSPTERANNDVICVNTILDFLGVECLPNAVYRMGKPSPQKPRLLKVVLPTSRFQKEAVIRAPRLRFFSHRGVYLRPSLSKEERDRRREARQSGKNARSNSSISNRKPDHCVSLNNSSNDVSDDFKCSTPSTGNL</sequence>
<dbReference type="Proteomes" id="UP000024635">
    <property type="component" value="Unassembled WGS sequence"/>
</dbReference>
<evidence type="ECO:0000256" key="1">
    <source>
        <dbReference type="SAM" id="Coils"/>
    </source>
</evidence>
<keyword evidence="4" id="KW-1185">Reference proteome</keyword>
<evidence type="ECO:0000256" key="2">
    <source>
        <dbReference type="SAM" id="MobiDB-lite"/>
    </source>
</evidence>
<proteinExistence type="predicted"/>
<dbReference type="EMBL" id="JARK01001714">
    <property type="protein sequence ID" value="EYB81589.1"/>
    <property type="molecule type" value="Genomic_DNA"/>
</dbReference>
<evidence type="ECO:0000313" key="4">
    <source>
        <dbReference type="Proteomes" id="UP000024635"/>
    </source>
</evidence>
<feature type="compositionally biased region" description="Polar residues" evidence="2">
    <location>
        <begin position="192"/>
        <end position="204"/>
    </location>
</feature>
<dbReference type="STRING" id="53326.A0A016RUF9"/>
<gene>
    <name evidence="3" type="primary">Acey_s0378.g282</name>
    <name evidence="3" type="ORF">Y032_0378g282</name>
</gene>
<feature type="region of interest" description="Disordered" evidence="2">
    <location>
        <begin position="178"/>
        <end position="234"/>
    </location>
</feature>
<feature type="coiled-coil region" evidence="1">
    <location>
        <begin position="24"/>
        <end position="65"/>
    </location>
</feature>
<name>A0A016RUF9_9BILA</name>
<feature type="compositionally biased region" description="Basic and acidic residues" evidence="2">
    <location>
        <begin position="178"/>
        <end position="191"/>
    </location>
</feature>
<dbReference type="OrthoDB" id="5872625at2759"/>
<reference evidence="4" key="1">
    <citation type="journal article" date="2015" name="Nat. Genet.">
        <title>The genome and transcriptome of the zoonotic hookworm Ancylostoma ceylanicum identify infection-specific gene families.</title>
        <authorList>
            <person name="Schwarz E.M."/>
            <person name="Hu Y."/>
            <person name="Antoshechkin I."/>
            <person name="Miller M.M."/>
            <person name="Sternberg P.W."/>
            <person name="Aroian R.V."/>
        </authorList>
    </citation>
    <scope>NUCLEOTIDE SEQUENCE</scope>
    <source>
        <strain evidence="4">HY135</strain>
    </source>
</reference>
<protein>
    <submittedName>
        <fullName evidence="3">Uncharacterized protein</fullName>
    </submittedName>
</protein>
<comment type="caution">
    <text evidence="3">The sequence shown here is derived from an EMBL/GenBank/DDBJ whole genome shotgun (WGS) entry which is preliminary data.</text>
</comment>
<evidence type="ECO:0000313" key="3">
    <source>
        <dbReference type="EMBL" id="EYB81589.1"/>
    </source>
</evidence>
<accession>A0A016RUF9</accession>
<organism evidence="3 4">
    <name type="scientific">Ancylostoma ceylanicum</name>
    <dbReference type="NCBI Taxonomy" id="53326"/>
    <lineage>
        <taxon>Eukaryota</taxon>
        <taxon>Metazoa</taxon>
        <taxon>Ecdysozoa</taxon>
        <taxon>Nematoda</taxon>
        <taxon>Chromadorea</taxon>
        <taxon>Rhabditida</taxon>
        <taxon>Rhabditina</taxon>
        <taxon>Rhabditomorpha</taxon>
        <taxon>Strongyloidea</taxon>
        <taxon>Ancylostomatidae</taxon>
        <taxon>Ancylostomatinae</taxon>
        <taxon>Ancylostoma</taxon>
    </lineage>
</organism>
<dbReference type="AlphaFoldDB" id="A0A016RUF9"/>
<keyword evidence="1" id="KW-0175">Coiled coil</keyword>